<protein>
    <submittedName>
        <fullName evidence="1">Uncharacterized protein</fullName>
    </submittedName>
</protein>
<keyword evidence="2" id="KW-1185">Reference proteome</keyword>
<name>A0AAD7G5T0_MYCRO</name>
<proteinExistence type="predicted"/>
<dbReference type="EMBL" id="JARKIE010000241">
    <property type="protein sequence ID" value="KAJ7662418.1"/>
    <property type="molecule type" value="Genomic_DNA"/>
</dbReference>
<gene>
    <name evidence="1" type="ORF">B0H17DRAFT_1144358</name>
</gene>
<comment type="caution">
    <text evidence="1">The sequence shown here is derived from an EMBL/GenBank/DDBJ whole genome shotgun (WGS) entry which is preliminary data.</text>
</comment>
<accession>A0AAD7G5T0</accession>
<evidence type="ECO:0000313" key="1">
    <source>
        <dbReference type="EMBL" id="KAJ7662418.1"/>
    </source>
</evidence>
<evidence type="ECO:0000313" key="2">
    <source>
        <dbReference type="Proteomes" id="UP001221757"/>
    </source>
</evidence>
<reference evidence="1" key="1">
    <citation type="submission" date="2023-03" db="EMBL/GenBank/DDBJ databases">
        <title>Massive genome expansion in bonnet fungi (Mycena s.s.) driven by repeated elements and novel gene families across ecological guilds.</title>
        <authorList>
            <consortium name="Lawrence Berkeley National Laboratory"/>
            <person name="Harder C.B."/>
            <person name="Miyauchi S."/>
            <person name="Viragh M."/>
            <person name="Kuo A."/>
            <person name="Thoen E."/>
            <person name="Andreopoulos B."/>
            <person name="Lu D."/>
            <person name="Skrede I."/>
            <person name="Drula E."/>
            <person name="Henrissat B."/>
            <person name="Morin E."/>
            <person name="Kohler A."/>
            <person name="Barry K."/>
            <person name="LaButti K."/>
            <person name="Morin E."/>
            <person name="Salamov A."/>
            <person name="Lipzen A."/>
            <person name="Mereny Z."/>
            <person name="Hegedus B."/>
            <person name="Baldrian P."/>
            <person name="Stursova M."/>
            <person name="Weitz H."/>
            <person name="Taylor A."/>
            <person name="Grigoriev I.V."/>
            <person name="Nagy L.G."/>
            <person name="Martin F."/>
            <person name="Kauserud H."/>
        </authorList>
    </citation>
    <scope>NUCLEOTIDE SEQUENCE</scope>
    <source>
        <strain evidence="1">CBHHK067</strain>
    </source>
</reference>
<dbReference type="Proteomes" id="UP001221757">
    <property type="component" value="Unassembled WGS sequence"/>
</dbReference>
<organism evidence="1 2">
    <name type="scientific">Mycena rosella</name>
    <name type="common">Pink bonnet</name>
    <name type="synonym">Agaricus rosellus</name>
    <dbReference type="NCBI Taxonomy" id="1033263"/>
    <lineage>
        <taxon>Eukaryota</taxon>
        <taxon>Fungi</taxon>
        <taxon>Dikarya</taxon>
        <taxon>Basidiomycota</taxon>
        <taxon>Agaricomycotina</taxon>
        <taxon>Agaricomycetes</taxon>
        <taxon>Agaricomycetidae</taxon>
        <taxon>Agaricales</taxon>
        <taxon>Marasmiineae</taxon>
        <taxon>Mycenaceae</taxon>
        <taxon>Mycena</taxon>
    </lineage>
</organism>
<dbReference type="AlphaFoldDB" id="A0AAD7G5T0"/>
<sequence length="152" mass="17072">MCTIRMPRYLDPNFFQHENPTLTAIFNTAVPQVAQVLAKFDSSHPVVEDCNAYFKSPEGDGKKRHIYTARDAHFGASTVRAGNPANIWGRLRSASALAVQHELQKPLNLNGDLFGDLKDERVISCPYDSDEGLEMMFWLVSGELRDMIKGML</sequence>